<reference evidence="1" key="1">
    <citation type="submission" date="2023-11" db="EMBL/GenBank/DDBJ databases">
        <authorList>
            <person name="Poullet M."/>
        </authorList>
    </citation>
    <scope>NUCLEOTIDE SEQUENCE</scope>
    <source>
        <strain evidence="1">E1834</strain>
    </source>
</reference>
<dbReference type="Proteomes" id="UP001497535">
    <property type="component" value="Unassembled WGS sequence"/>
</dbReference>
<name>A0ACB1AU14_MELEN</name>
<protein>
    <submittedName>
        <fullName evidence="1">Uncharacterized protein</fullName>
    </submittedName>
</protein>
<organism evidence="1 2">
    <name type="scientific">Meloidogyne enterolobii</name>
    <name type="common">Root-knot nematode worm</name>
    <name type="synonym">Meloidogyne mayaguensis</name>
    <dbReference type="NCBI Taxonomy" id="390850"/>
    <lineage>
        <taxon>Eukaryota</taxon>
        <taxon>Metazoa</taxon>
        <taxon>Ecdysozoa</taxon>
        <taxon>Nematoda</taxon>
        <taxon>Chromadorea</taxon>
        <taxon>Rhabditida</taxon>
        <taxon>Tylenchina</taxon>
        <taxon>Tylenchomorpha</taxon>
        <taxon>Tylenchoidea</taxon>
        <taxon>Meloidogynidae</taxon>
        <taxon>Meloidogyninae</taxon>
        <taxon>Meloidogyne</taxon>
    </lineage>
</organism>
<dbReference type="EMBL" id="CAVMJV010000113">
    <property type="protein sequence ID" value="CAK5102786.1"/>
    <property type="molecule type" value="Genomic_DNA"/>
</dbReference>
<evidence type="ECO:0000313" key="2">
    <source>
        <dbReference type="Proteomes" id="UP001497535"/>
    </source>
</evidence>
<sequence length="551" mass="65363">MSKLRFILGTEFDKIIPDEEKSKIKLVDNVIVFTIKNLKNALNERLNVLSKYVQAKEKIKNGNKKSFLNFLFDSKVLDINMGHEKQSAILDKVDKDKHDEILFDLFFCDITKHIEYNAANDMVLNKKQENKIFEGNQIMIISIYSIGSKLLKNLKVFTNESFFLSEKIKNRYRHIIWLILHGMEEVKYNSQRPLTRTGKVYKSFATGRIWYKDHPGKDENISVQIFETKTTITIKAETPMAIVELIEEVKNEREELREMNDEEFKKKREYSLVAEEEHKHDQKKKEILAEIENEQNKIFEESRNESGKLVKDVLKELNEESDKLLEEIWEIEDTIRNLEIPEGKIQELRVLKEKRDEILRKIREIKLEYYYKELDKKSANITNQLKNLLEQKLRRLKVENDNLLKEDIEVERKNFLEKYDEFIVELKERWFRAVFYRVFNEVYKTEDKNTVKIKLSKEKEVEKEKGESSTSMNVETLQNKQDKHILYFDKNSLIGKTLLLNIYGKENAIKLVKGKKDSPILVNINDGNSKFLKKIESNNCRLWNNSVISVV</sequence>
<proteinExistence type="predicted"/>
<keyword evidence="2" id="KW-1185">Reference proteome</keyword>
<accession>A0ACB1AU14</accession>
<comment type="caution">
    <text evidence="1">The sequence shown here is derived from an EMBL/GenBank/DDBJ whole genome shotgun (WGS) entry which is preliminary data.</text>
</comment>
<evidence type="ECO:0000313" key="1">
    <source>
        <dbReference type="EMBL" id="CAK5102786.1"/>
    </source>
</evidence>
<gene>
    <name evidence="1" type="ORF">MENTE1834_LOCUS42605</name>
</gene>